<dbReference type="Gene3D" id="1.10.10.10">
    <property type="entry name" value="Winged helix-like DNA-binding domain superfamily/Winged helix DNA-binding domain"/>
    <property type="match status" value="2"/>
</dbReference>
<feature type="domain" description="HTH lysR-type" evidence="5">
    <location>
        <begin position="5"/>
        <end position="62"/>
    </location>
</feature>
<dbReference type="PROSITE" id="PS50931">
    <property type="entry name" value="HTH_LYSR"/>
    <property type="match status" value="2"/>
</dbReference>
<dbReference type="Pfam" id="PF00126">
    <property type="entry name" value="HTH_1"/>
    <property type="match status" value="2"/>
</dbReference>
<dbReference type="AlphaFoldDB" id="A0AAE4ATK4"/>
<evidence type="ECO:0000256" key="3">
    <source>
        <dbReference type="ARBA" id="ARBA00023125"/>
    </source>
</evidence>
<dbReference type="SUPFAM" id="SSF53850">
    <property type="entry name" value="Periplasmic binding protein-like II"/>
    <property type="match status" value="1"/>
</dbReference>
<gene>
    <name evidence="6" type="ORF">J2S73_001511</name>
</gene>
<evidence type="ECO:0000313" key="6">
    <source>
        <dbReference type="EMBL" id="MDQ0315074.1"/>
    </source>
</evidence>
<evidence type="ECO:0000256" key="4">
    <source>
        <dbReference type="ARBA" id="ARBA00023163"/>
    </source>
</evidence>
<evidence type="ECO:0000259" key="5">
    <source>
        <dbReference type="PROSITE" id="PS50931"/>
    </source>
</evidence>
<evidence type="ECO:0000256" key="1">
    <source>
        <dbReference type="ARBA" id="ARBA00009437"/>
    </source>
</evidence>
<keyword evidence="2" id="KW-0805">Transcription regulation</keyword>
<accession>A0AAE4ATK4</accession>
<keyword evidence="7" id="KW-1185">Reference proteome</keyword>
<dbReference type="InterPro" id="IPR000847">
    <property type="entry name" value="LysR_HTH_N"/>
</dbReference>
<dbReference type="EMBL" id="JAUSUL010000001">
    <property type="protein sequence ID" value="MDQ0315074.1"/>
    <property type="molecule type" value="Genomic_DNA"/>
</dbReference>
<dbReference type="InterPro" id="IPR005119">
    <property type="entry name" value="LysR_subst-bd"/>
</dbReference>
<protein>
    <submittedName>
        <fullName evidence="6">DNA-binding transcriptional LysR family regulator</fullName>
    </submittedName>
</protein>
<dbReference type="Gene3D" id="3.40.190.10">
    <property type="entry name" value="Periplasmic binding protein-like II"/>
    <property type="match status" value="2"/>
</dbReference>
<dbReference type="Pfam" id="PF03466">
    <property type="entry name" value="LysR_substrate"/>
    <property type="match status" value="1"/>
</dbReference>
<keyword evidence="3 6" id="KW-0238">DNA-binding</keyword>
<dbReference type="GO" id="GO:0003700">
    <property type="term" value="F:DNA-binding transcription factor activity"/>
    <property type="evidence" value="ECO:0007669"/>
    <property type="project" value="InterPro"/>
</dbReference>
<dbReference type="PANTHER" id="PTHR30419:SF8">
    <property type="entry name" value="NITROGEN ASSIMILATION TRANSCRIPTIONAL ACTIVATOR-RELATED"/>
    <property type="match status" value="1"/>
</dbReference>
<dbReference type="PANTHER" id="PTHR30419">
    <property type="entry name" value="HTH-TYPE TRANSCRIPTIONAL REGULATOR YBHD"/>
    <property type="match status" value="1"/>
</dbReference>
<evidence type="ECO:0000313" key="7">
    <source>
        <dbReference type="Proteomes" id="UP001229244"/>
    </source>
</evidence>
<dbReference type="InterPro" id="IPR050950">
    <property type="entry name" value="HTH-type_LysR_regulators"/>
</dbReference>
<dbReference type="RefSeq" id="WP_306884867.1">
    <property type="nucleotide sequence ID" value="NZ_JAUSUL010000001.1"/>
</dbReference>
<dbReference type="PRINTS" id="PR00039">
    <property type="entry name" value="HTHLYSR"/>
</dbReference>
<keyword evidence="4" id="KW-0804">Transcription</keyword>
<dbReference type="InterPro" id="IPR036388">
    <property type="entry name" value="WH-like_DNA-bd_sf"/>
</dbReference>
<dbReference type="GO" id="GO:0003677">
    <property type="term" value="F:DNA binding"/>
    <property type="evidence" value="ECO:0007669"/>
    <property type="project" value="UniProtKB-KW"/>
</dbReference>
<feature type="domain" description="HTH lysR-type" evidence="5">
    <location>
        <begin position="108"/>
        <end position="161"/>
    </location>
</feature>
<evidence type="ECO:0000256" key="2">
    <source>
        <dbReference type="ARBA" id="ARBA00023015"/>
    </source>
</evidence>
<comment type="similarity">
    <text evidence="1">Belongs to the LysR transcriptional regulatory family.</text>
</comment>
<organism evidence="6 7">
    <name type="scientific">Amorphus orientalis</name>
    <dbReference type="NCBI Taxonomy" id="649198"/>
    <lineage>
        <taxon>Bacteria</taxon>
        <taxon>Pseudomonadati</taxon>
        <taxon>Pseudomonadota</taxon>
        <taxon>Alphaproteobacteria</taxon>
        <taxon>Hyphomicrobiales</taxon>
        <taxon>Amorphaceae</taxon>
        <taxon>Amorphus</taxon>
    </lineage>
</organism>
<dbReference type="SUPFAM" id="SSF46785">
    <property type="entry name" value="Winged helix' DNA-binding domain"/>
    <property type="match status" value="2"/>
</dbReference>
<sequence length="408" mass="44305">MRIYPNLRHVRLIDAAVRLGSLTQAADHVGISQPAGSQALVRLEDLFGGRLLERTATRAVATPRGEVVARRAARALAFLKAAASKIARLEKARPAKPVLLEAQAAMPQLRAISAFAETGSFSAAARRLGLSEPSVNRAARDLEQIVGEALFAGTSRHLMLTPAGRLLSRHANLVMKELDSAFEEVRELAGAFDGRVVVGTLPLVRTAIVPAAVVALADRRPDATVEVLDGPYDTLVQDLENGRIDMLVGALRPDLPRRDLVEETLFQDDLSIVARADHPLARRRSVTPADLAGFPWVLPRPGTPTRASFDRLAATFPPDASLAGVIETGSLVALRSILMMSDRLTILSRRQILYEEEAGYLTVLQYRLSDTTRPIGLTLRSGWQPTALQADFLAELRRVVAEEHEGAE</sequence>
<comment type="caution">
    <text evidence="6">The sequence shown here is derived from an EMBL/GenBank/DDBJ whole genome shotgun (WGS) entry which is preliminary data.</text>
</comment>
<name>A0AAE4ATK4_9HYPH</name>
<dbReference type="InterPro" id="IPR036390">
    <property type="entry name" value="WH_DNA-bd_sf"/>
</dbReference>
<dbReference type="GO" id="GO:0005829">
    <property type="term" value="C:cytosol"/>
    <property type="evidence" value="ECO:0007669"/>
    <property type="project" value="TreeGrafter"/>
</dbReference>
<dbReference type="Proteomes" id="UP001229244">
    <property type="component" value="Unassembled WGS sequence"/>
</dbReference>
<reference evidence="6" key="1">
    <citation type="submission" date="2023-07" db="EMBL/GenBank/DDBJ databases">
        <title>Genomic Encyclopedia of Type Strains, Phase IV (KMG-IV): sequencing the most valuable type-strain genomes for metagenomic binning, comparative biology and taxonomic classification.</title>
        <authorList>
            <person name="Goeker M."/>
        </authorList>
    </citation>
    <scope>NUCLEOTIDE SEQUENCE</scope>
    <source>
        <strain evidence="6">DSM 21202</strain>
    </source>
</reference>
<proteinExistence type="inferred from homology"/>